<evidence type="ECO:0000313" key="21">
    <source>
        <dbReference type="EMBL" id="KAJ1681788.1"/>
    </source>
</evidence>
<evidence type="ECO:0000313" key="13">
    <source>
        <dbReference type="EMBL" id="KAJ1681392.1"/>
    </source>
</evidence>
<evidence type="ECO:0000313" key="3">
    <source>
        <dbReference type="EMBL" id="KAJ1680673.1"/>
    </source>
</evidence>
<evidence type="ECO:0000313" key="6">
    <source>
        <dbReference type="EMBL" id="KAJ1681017.1"/>
    </source>
</evidence>
<dbReference type="EMBL" id="JAMQYH010000590">
    <property type="protein sequence ID" value="KAJ1682548.1"/>
    <property type="molecule type" value="Genomic_DNA"/>
</dbReference>
<reference evidence="15" key="1">
    <citation type="journal article" date="2022" name="Cell">
        <title>Repeat-based holocentromeres influence genome architecture and karyotype evolution.</title>
        <authorList>
            <person name="Hofstatter P.G."/>
            <person name="Thangavel G."/>
            <person name="Lux T."/>
            <person name="Neumann P."/>
            <person name="Vondrak T."/>
            <person name="Novak P."/>
            <person name="Zhang M."/>
            <person name="Costa L."/>
            <person name="Castellani M."/>
            <person name="Scott A."/>
            <person name="Toegelov H."/>
            <person name="Fuchs J."/>
            <person name="Mata-Sucre Y."/>
            <person name="Dias Y."/>
            <person name="Vanzela A.L.L."/>
            <person name="Huettel B."/>
            <person name="Almeida C.C.S."/>
            <person name="Simkova H."/>
            <person name="Souza G."/>
            <person name="Pedrosa-Harand A."/>
            <person name="Macas J."/>
            <person name="Mayer K.F.X."/>
            <person name="Houben A."/>
            <person name="Marques A."/>
        </authorList>
    </citation>
    <scope>NUCLEOTIDE SEQUENCE</scope>
    <source>
        <strain evidence="15">RhyBre1mFocal</strain>
    </source>
</reference>
<dbReference type="EMBL" id="JAMQYH010001050">
    <property type="protein sequence ID" value="KAJ1681462.1"/>
    <property type="molecule type" value="Genomic_DNA"/>
</dbReference>
<dbReference type="EMBL" id="JAMQYH010001088">
    <property type="protein sequence ID" value="KAJ1681362.1"/>
    <property type="molecule type" value="Genomic_DNA"/>
</dbReference>
<evidence type="ECO:0000313" key="22">
    <source>
        <dbReference type="EMBL" id="KAJ1681796.1"/>
    </source>
</evidence>
<evidence type="ECO:0000313" key="25">
    <source>
        <dbReference type="EMBL" id="KAJ1682153.1"/>
    </source>
</evidence>
<dbReference type="InterPro" id="IPR036408">
    <property type="entry name" value="PSI_PsaA/B_sf"/>
</dbReference>
<evidence type="ECO:0000313" key="38">
    <source>
        <dbReference type="EMBL" id="KAJ1683174.1"/>
    </source>
</evidence>
<dbReference type="EMBL" id="JAMQYH010001049">
    <property type="protein sequence ID" value="KAJ1681468.1"/>
    <property type="molecule type" value="Genomic_DNA"/>
</dbReference>
<dbReference type="EMBL" id="JAMQYH010000616">
    <property type="protein sequence ID" value="KAJ1682496.1"/>
    <property type="molecule type" value="Genomic_DNA"/>
</dbReference>
<dbReference type="EMBL" id="JAMQYH010000744">
    <property type="protein sequence ID" value="KAJ1682186.1"/>
    <property type="molecule type" value="Genomic_DNA"/>
</dbReference>
<evidence type="ECO:0000313" key="29">
    <source>
        <dbReference type="EMBL" id="KAJ1682468.1"/>
    </source>
</evidence>
<evidence type="ECO:0000313" key="23">
    <source>
        <dbReference type="EMBL" id="KAJ1681812.1"/>
    </source>
</evidence>
<proteinExistence type="predicted"/>
<dbReference type="EMBL" id="JAMQYH010000554">
    <property type="protein sequence ID" value="KAJ1682626.1"/>
    <property type="molecule type" value="Genomic_DNA"/>
</dbReference>
<dbReference type="InterPro" id="IPR001280">
    <property type="entry name" value="PSI_PsaA/B"/>
</dbReference>
<evidence type="ECO:0000313" key="8">
    <source>
        <dbReference type="EMBL" id="KAJ1681136.1"/>
    </source>
</evidence>
<evidence type="ECO:0000313" key="33">
    <source>
        <dbReference type="EMBL" id="KAJ1682646.1"/>
    </source>
</evidence>
<evidence type="ECO:0000313" key="12">
    <source>
        <dbReference type="EMBL" id="KAJ1681365.1"/>
    </source>
</evidence>
<evidence type="ECO:0000313" key="11">
    <source>
        <dbReference type="EMBL" id="KAJ1681362.1"/>
    </source>
</evidence>
<dbReference type="OrthoDB" id="1871948at2759"/>
<dbReference type="EMBL" id="JAMQYH010001497">
    <property type="protein sequence ID" value="KAJ1680447.1"/>
    <property type="molecule type" value="Genomic_DNA"/>
</dbReference>
<dbReference type="EMBL" id="JAMQYH010001157">
    <property type="protein sequence ID" value="KAJ1681197.1"/>
    <property type="molecule type" value="Genomic_DNA"/>
</dbReference>
<dbReference type="GO" id="GO:0009535">
    <property type="term" value="C:chloroplast thylakoid membrane"/>
    <property type="evidence" value="ECO:0007669"/>
    <property type="project" value="TreeGrafter"/>
</dbReference>
<accession>A0A9P9Z303</accession>
<evidence type="ECO:0000313" key="9">
    <source>
        <dbReference type="EMBL" id="KAJ1681145.1"/>
    </source>
</evidence>
<dbReference type="EMBL" id="JAMQYH010000984">
    <property type="protein sequence ID" value="KAJ1681620.1"/>
    <property type="molecule type" value="Genomic_DNA"/>
</dbReference>
<dbReference type="Pfam" id="PF00223">
    <property type="entry name" value="PsaA_PsaB"/>
    <property type="match status" value="1"/>
</dbReference>
<dbReference type="Proteomes" id="UP001151287">
    <property type="component" value="Unassembled WGS sequence"/>
</dbReference>
<dbReference type="GO" id="GO:0046872">
    <property type="term" value="F:metal ion binding"/>
    <property type="evidence" value="ECO:0007669"/>
    <property type="project" value="InterPro"/>
</dbReference>
<dbReference type="EMBL" id="JAMQYH010000201">
    <property type="protein sequence ID" value="KAJ1683480.1"/>
    <property type="molecule type" value="Genomic_DNA"/>
</dbReference>
<dbReference type="EMBL" id="JAMQYH010000430">
    <property type="protein sequence ID" value="KAJ1682932.1"/>
    <property type="molecule type" value="Genomic_DNA"/>
</dbReference>
<evidence type="ECO:0000313" key="5">
    <source>
        <dbReference type="EMBL" id="KAJ1680938.1"/>
    </source>
</evidence>
<evidence type="ECO:0008006" key="45">
    <source>
        <dbReference type="Google" id="ProtNLM"/>
    </source>
</evidence>
<keyword evidence="1" id="KW-1133">Transmembrane helix</keyword>
<dbReference type="EMBL" id="JAMQYH010001075">
    <property type="protein sequence ID" value="KAJ1681392.1"/>
    <property type="molecule type" value="Genomic_DNA"/>
</dbReference>
<evidence type="ECO:0000313" key="10">
    <source>
        <dbReference type="EMBL" id="KAJ1681197.1"/>
    </source>
</evidence>
<feature type="transmembrane region" description="Helical" evidence="1">
    <location>
        <begin position="530"/>
        <end position="551"/>
    </location>
</feature>
<dbReference type="EMBL" id="JAMQYH010000711">
    <property type="protein sequence ID" value="KAJ1682266.1"/>
    <property type="molecule type" value="Genomic_DNA"/>
</dbReference>
<evidence type="ECO:0000313" key="44">
    <source>
        <dbReference type="Proteomes" id="UP001151287"/>
    </source>
</evidence>
<feature type="transmembrane region" description="Helical" evidence="1">
    <location>
        <begin position="85"/>
        <end position="105"/>
    </location>
</feature>
<dbReference type="EMBL" id="JAMQYH010000871">
    <property type="protein sequence ID" value="KAJ1681890.1"/>
    <property type="molecule type" value="Genomic_DNA"/>
</dbReference>
<evidence type="ECO:0000313" key="34">
    <source>
        <dbReference type="EMBL" id="KAJ1682763.1"/>
    </source>
</evidence>
<dbReference type="PANTHER" id="PTHR30128">
    <property type="entry name" value="OUTER MEMBRANE PROTEIN, OMPA-RELATED"/>
    <property type="match status" value="1"/>
</dbReference>
<protein>
    <recommendedName>
        <fullName evidence="45">Photosystem I P700 chlorophyll a apoprotein A1</fullName>
    </recommendedName>
</protein>
<dbReference type="EMBL" id="JAMQYH010000064">
    <property type="protein sequence ID" value="KAJ1683941.1"/>
    <property type="molecule type" value="Genomic_DNA"/>
</dbReference>
<dbReference type="EMBL" id="JAMQYH010000351">
    <property type="protein sequence ID" value="KAJ1683174.1"/>
    <property type="molecule type" value="Genomic_DNA"/>
</dbReference>
<name>A0A9P9Z303_9POAL</name>
<evidence type="ECO:0000313" key="30">
    <source>
        <dbReference type="EMBL" id="KAJ1682496.1"/>
    </source>
</evidence>
<evidence type="ECO:0000313" key="37">
    <source>
        <dbReference type="EMBL" id="KAJ1683033.1"/>
    </source>
</evidence>
<evidence type="ECO:0000313" key="35">
    <source>
        <dbReference type="EMBL" id="KAJ1682932.1"/>
    </source>
</evidence>
<dbReference type="EMBL" id="JAMQYH010001280">
    <property type="protein sequence ID" value="KAJ1680938.1"/>
    <property type="molecule type" value="Genomic_DNA"/>
</dbReference>
<evidence type="ECO:0000313" key="17">
    <source>
        <dbReference type="EMBL" id="KAJ1681462.1"/>
    </source>
</evidence>
<dbReference type="EMBL" id="JAMQYH010000628">
    <property type="protein sequence ID" value="KAJ1682468.1"/>
    <property type="molecule type" value="Genomic_DNA"/>
</dbReference>
<dbReference type="Gene3D" id="1.20.1130.10">
    <property type="entry name" value="Photosystem I PsaA/PsaB"/>
    <property type="match status" value="2"/>
</dbReference>
<evidence type="ECO:0000313" key="24">
    <source>
        <dbReference type="EMBL" id="KAJ1681890.1"/>
    </source>
</evidence>
<evidence type="ECO:0000313" key="27">
    <source>
        <dbReference type="EMBL" id="KAJ1682266.1"/>
    </source>
</evidence>
<evidence type="ECO:0000313" key="39">
    <source>
        <dbReference type="EMBL" id="KAJ1683283.1"/>
    </source>
</evidence>
<dbReference type="AlphaFoldDB" id="A0A9P9Z303"/>
<dbReference type="EMBL" id="JAMQYH010000427">
    <property type="protein sequence ID" value="KAJ1682940.1"/>
    <property type="molecule type" value="Genomic_DNA"/>
</dbReference>
<gene>
    <name evidence="43" type="ORF">LUZ63_020831</name>
    <name evidence="42" type="ORF">LUZ63_021299</name>
    <name evidence="41" type="ORF">LUZ63_021370</name>
    <name evidence="40" type="ORF">LUZ63_021447</name>
    <name evidence="39" type="ORF">LUZ63_021496</name>
    <name evidence="38" type="ORF">LUZ63_021604</name>
    <name evidence="37" type="ORF">LUZ63_021746</name>
    <name evidence="36" type="ORF">LUZ63_021837</name>
    <name evidence="35" type="ORF">LUZ63_021846</name>
    <name evidence="34" type="ORF">LUZ63_022016</name>
    <name evidence="33" type="ORF">LUZ63_022130</name>
    <name evidence="32" type="ORF">LUZ63_022154</name>
    <name evidence="31" type="ORF">LUZ63_022230</name>
    <name evidence="30" type="ORF">LUZ63_022280</name>
    <name evidence="29" type="ORF">LUZ63_022308</name>
    <name evidence="28" type="ORF">LUZ63_022491</name>
    <name evidence="27" type="ORF">LUZ63_022507</name>
    <name evidence="26" type="ORF">LUZ63_022587</name>
    <name evidence="25" type="ORF">LUZ63_022625</name>
    <name evidence="24" type="ORF">LUZ63_022885</name>
    <name evidence="23" type="ORF">LUZ63_022962</name>
    <name evidence="22" type="ORF">LUZ63_022980</name>
    <name evidence="21" type="ORF">LUZ63_022989</name>
    <name evidence="20" type="ORF">LUZ63_023156</name>
    <name evidence="19" type="ORF">LUZ63_023304</name>
    <name evidence="18" type="ORF">LUZ63_023308</name>
    <name evidence="17" type="ORF">LUZ63_023314</name>
    <name evidence="16" type="ORF">LUZ63_023350</name>
    <name evidence="15" type="ORF">LUZ63_023363</name>
    <name evidence="14" type="ORF">LUZ63_023375</name>
    <name evidence="13" type="ORF">LUZ63_023384</name>
    <name evidence="12" type="ORF">LUZ63_023411</name>
    <name evidence="11" type="ORF">LUZ63_023417</name>
    <name evidence="10" type="ORF">LUZ63_023583</name>
    <name evidence="9" type="ORF">LUZ63_023632</name>
    <name evidence="8" type="ORF">LUZ63_023643</name>
    <name evidence="7" type="ORF">LUZ63_023693</name>
    <name evidence="6" type="ORF">LUZ63_023756</name>
    <name evidence="5" type="ORF">LUZ63_023841</name>
    <name evidence="4" type="ORF">LUZ63_023861</name>
    <name evidence="3" type="ORF">LUZ63_024106</name>
    <name evidence="2" type="ORF">LUZ63_024331</name>
</gene>
<evidence type="ECO:0000313" key="40">
    <source>
        <dbReference type="EMBL" id="KAJ1683330.1"/>
    </source>
</evidence>
<dbReference type="EMBL" id="JAMQYH010001065">
    <property type="protein sequence ID" value="KAJ1681423.1"/>
    <property type="molecule type" value="Genomic_DNA"/>
</dbReference>
<dbReference type="EMBL" id="JAMQYH010000540">
    <property type="protein sequence ID" value="KAJ1682646.1"/>
    <property type="molecule type" value="Genomic_DNA"/>
</dbReference>
<dbReference type="EMBL" id="JAMQYH010001048">
    <property type="protein sequence ID" value="KAJ1681474.1"/>
    <property type="molecule type" value="Genomic_DNA"/>
</dbReference>
<evidence type="ECO:0000313" key="31">
    <source>
        <dbReference type="EMBL" id="KAJ1682548.1"/>
    </source>
</evidence>
<comment type="caution">
    <text evidence="15">The sequence shown here is derived from an EMBL/GenBank/DDBJ whole genome shotgun (WGS) entry which is preliminary data.</text>
</comment>
<dbReference type="EMBL" id="JAMQYH010001072">
    <property type="protein sequence ID" value="KAJ1681399.1"/>
    <property type="molecule type" value="Genomic_DNA"/>
</dbReference>
<keyword evidence="1" id="KW-0812">Transmembrane</keyword>
<dbReference type="PRINTS" id="PR00257">
    <property type="entry name" value="PHOTSYSPSAAB"/>
</dbReference>
<dbReference type="EMBL" id="JAMQYH010000703">
    <property type="protein sequence ID" value="KAJ1682287.1"/>
    <property type="molecule type" value="Genomic_DNA"/>
</dbReference>
<evidence type="ECO:0000313" key="32">
    <source>
        <dbReference type="EMBL" id="KAJ1682626.1"/>
    </source>
</evidence>
<dbReference type="SUPFAM" id="SSF81558">
    <property type="entry name" value="Photosystem I subunits PsaA/PsaB"/>
    <property type="match status" value="1"/>
</dbReference>
<dbReference type="EMBL" id="JAMQYH010000907">
    <property type="protein sequence ID" value="KAJ1681796.1"/>
    <property type="molecule type" value="Genomic_DNA"/>
</dbReference>
<dbReference type="EMBL" id="JAMQYH010001087">
    <property type="protein sequence ID" value="KAJ1681365.1"/>
    <property type="molecule type" value="Genomic_DNA"/>
</dbReference>
<feature type="transmembrane region" description="Helical" evidence="1">
    <location>
        <begin position="467"/>
        <end position="489"/>
    </location>
</feature>
<dbReference type="EMBL" id="JAMQYH010000910">
    <property type="protein sequence ID" value="KAJ1681788.1"/>
    <property type="molecule type" value="Genomic_DNA"/>
</dbReference>
<dbReference type="EMBL" id="JAMQYH010000398">
    <property type="protein sequence ID" value="KAJ1683033.1"/>
    <property type="molecule type" value="Genomic_DNA"/>
</dbReference>
<evidence type="ECO:0000313" key="28">
    <source>
        <dbReference type="EMBL" id="KAJ1682287.1"/>
    </source>
</evidence>
<dbReference type="EMBL" id="JAMQYH010001179">
    <property type="protein sequence ID" value="KAJ1681145.1"/>
    <property type="molecule type" value="Genomic_DNA"/>
</dbReference>
<keyword evidence="1" id="KW-0472">Membrane</keyword>
<evidence type="ECO:0000313" key="14">
    <source>
        <dbReference type="EMBL" id="KAJ1681399.1"/>
    </source>
</evidence>
<feature type="transmembrane region" description="Helical" evidence="1">
    <location>
        <begin position="405"/>
        <end position="426"/>
    </location>
</feature>
<feature type="transmembrane region" description="Helical" evidence="1">
    <location>
        <begin position="365"/>
        <end position="385"/>
    </location>
</feature>
<evidence type="ECO:0000256" key="1">
    <source>
        <dbReference type="SAM" id="Phobius"/>
    </source>
</evidence>
<dbReference type="EMBL" id="JAMQYH010000301">
    <property type="protein sequence ID" value="KAJ1683283.1"/>
    <property type="molecule type" value="Genomic_DNA"/>
</dbReference>
<dbReference type="EMBL" id="JAMQYH010000276">
    <property type="protein sequence ID" value="KAJ1683330.1"/>
    <property type="molecule type" value="Genomic_DNA"/>
</dbReference>
<evidence type="ECO:0000313" key="20">
    <source>
        <dbReference type="EMBL" id="KAJ1681620.1"/>
    </source>
</evidence>
<dbReference type="PANTHER" id="PTHR30128:SF19">
    <property type="entry name" value="PHOTOSYSTEM I P700 CHLOROPHYLL A APOPROTEIN A1-RELATED"/>
    <property type="match status" value="1"/>
</dbReference>
<evidence type="ECO:0000313" key="15">
    <source>
        <dbReference type="EMBL" id="KAJ1681415.1"/>
    </source>
</evidence>
<dbReference type="EMBL" id="JAMQYH010000760">
    <property type="protein sequence ID" value="KAJ1682153.1"/>
    <property type="molecule type" value="Genomic_DNA"/>
</dbReference>
<dbReference type="EMBL" id="JAMQYH010001069">
    <property type="protein sequence ID" value="KAJ1681415.1"/>
    <property type="molecule type" value="Genomic_DNA"/>
</dbReference>
<evidence type="ECO:0000313" key="7">
    <source>
        <dbReference type="EMBL" id="KAJ1681085.1"/>
    </source>
</evidence>
<evidence type="ECO:0000313" key="2">
    <source>
        <dbReference type="EMBL" id="KAJ1680447.1"/>
    </source>
</evidence>
<evidence type="ECO:0000313" key="43">
    <source>
        <dbReference type="EMBL" id="KAJ1683941.1"/>
    </source>
</evidence>
<dbReference type="InterPro" id="IPR006243">
    <property type="entry name" value="PSI_PsaA"/>
</dbReference>
<evidence type="ECO:0000313" key="4">
    <source>
        <dbReference type="EMBL" id="KAJ1680914.1"/>
    </source>
</evidence>
<dbReference type="EMBL" id="JAMQYH010000496">
    <property type="protein sequence ID" value="KAJ1682763.1"/>
    <property type="molecule type" value="Genomic_DNA"/>
</dbReference>
<dbReference type="EMBL" id="JAMQYH010000228">
    <property type="protein sequence ID" value="KAJ1683405.1"/>
    <property type="molecule type" value="Genomic_DNA"/>
</dbReference>
<evidence type="ECO:0000313" key="19">
    <source>
        <dbReference type="EMBL" id="KAJ1681474.1"/>
    </source>
</evidence>
<evidence type="ECO:0000313" key="26">
    <source>
        <dbReference type="EMBL" id="KAJ1682186.1"/>
    </source>
</evidence>
<evidence type="ECO:0000313" key="16">
    <source>
        <dbReference type="EMBL" id="KAJ1681423.1"/>
    </source>
</evidence>
<evidence type="ECO:0000313" key="41">
    <source>
        <dbReference type="EMBL" id="KAJ1683405.1"/>
    </source>
</evidence>
<evidence type="ECO:0000313" key="42">
    <source>
        <dbReference type="EMBL" id="KAJ1683480.1"/>
    </source>
</evidence>
<dbReference type="EMBL" id="JAMQYH010001406">
    <property type="protein sequence ID" value="KAJ1680673.1"/>
    <property type="molecule type" value="Genomic_DNA"/>
</dbReference>
<dbReference type="GO" id="GO:0015979">
    <property type="term" value="P:photosynthesis"/>
    <property type="evidence" value="ECO:0007669"/>
    <property type="project" value="InterPro"/>
</dbReference>
<sequence length="553" mass="62019">MNCLFVCVVRKEEDLMIIRSPKPEVKILVDRDPIKTSFEQWAKPGHFSRTIAKGPDTTTWIWNLHADAHDFDSHTSDLEEISRKVFSAHFGQLSIIFLWLSGMYFHGARFSNYEAWLSDPTHIGPSAQVVWPIVGQEILNGDVGGGFRGIQITSGFFQIWRASGITNELQLYCTAIGALIFASLMLFAGWFHYHKAAPKLAWFQDVESMLNHHLAGLLGLGSLSWAGHQIHVSLPINKFLDAGVDPKEIPLPHEFILNRDLLAQLYPSFHEGATPFFTLNWSKYADFLTFRGGLDPITGGLWLSDTAHHHLAIAILFLIAGHMYKTNWGIGHSLKDILEAHKGPFTGQGHKGLYEIFTTSWHAQLSLNLAMLGSLTIIVAHHMYSMPPYPYLATDYGTQLSLFTHHMWIGGFLIVGAAAHAAIFLVRDYDPTTRYNDLLDRVLRHRDAIISHLNWASQVIQSYGSSLSAYGLFFLGAHFVWAFSLMFLFSGRGYWQELIESIVWAHNKLKVAPATQPRALSIIQGRAVGVTHYLLGGIATTWAFFLARIIAVG</sequence>
<dbReference type="EMBL" id="JAMQYH010001182">
    <property type="protein sequence ID" value="KAJ1681136.1"/>
    <property type="molecule type" value="Genomic_DNA"/>
</dbReference>
<dbReference type="EMBL" id="JAMQYH010001290">
    <property type="protein sequence ID" value="KAJ1680914.1"/>
    <property type="molecule type" value="Genomic_DNA"/>
</dbReference>
<feature type="transmembrane region" description="Helical" evidence="1">
    <location>
        <begin position="169"/>
        <end position="191"/>
    </location>
</feature>
<evidence type="ECO:0000313" key="18">
    <source>
        <dbReference type="EMBL" id="KAJ1681468.1"/>
    </source>
</evidence>
<evidence type="ECO:0000313" key="36">
    <source>
        <dbReference type="EMBL" id="KAJ1682940.1"/>
    </source>
</evidence>
<dbReference type="NCBIfam" id="TIGR01335">
    <property type="entry name" value="psaA"/>
    <property type="match status" value="1"/>
</dbReference>
<dbReference type="EMBL" id="JAMQYH010001232">
    <property type="protein sequence ID" value="KAJ1681017.1"/>
    <property type="molecule type" value="Genomic_DNA"/>
</dbReference>
<organism evidence="15 44">
    <name type="scientific">Rhynchospora breviuscula</name>
    <dbReference type="NCBI Taxonomy" id="2022672"/>
    <lineage>
        <taxon>Eukaryota</taxon>
        <taxon>Viridiplantae</taxon>
        <taxon>Streptophyta</taxon>
        <taxon>Embryophyta</taxon>
        <taxon>Tracheophyta</taxon>
        <taxon>Spermatophyta</taxon>
        <taxon>Magnoliopsida</taxon>
        <taxon>Liliopsida</taxon>
        <taxon>Poales</taxon>
        <taxon>Cyperaceae</taxon>
        <taxon>Cyperoideae</taxon>
        <taxon>Rhynchosporeae</taxon>
        <taxon>Rhynchospora</taxon>
    </lineage>
</organism>
<dbReference type="EMBL" id="JAMQYH010000903">
    <property type="protein sequence ID" value="KAJ1681812.1"/>
    <property type="molecule type" value="Genomic_DNA"/>
</dbReference>
<dbReference type="EMBL" id="JAMQYH010001205">
    <property type="protein sequence ID" value="KAJ1681085.1"/>
    <property type="molecule type" value="Genomic_DNA"/>
</dbReference>
<keyword evidence="44" id="KW-1185">Reference proteome</keyword>